<comment type="caution">
    <text evidence="2">The sequence shown here is derived from an EMBL/GenBank/DDBJ whole genome shotgun (WGS) entry which is preliminary data.</text>
</comment>
<evidence type="ECO:0000259" key="1">
    <source>
        <dbReference type="Pfam" id="PF08241"/>
    </source>
</evidence>
<name>A0AAD7QZ24_9ASCO</name>
<dbReference type="PANTHER" id="PTHR47473:SF1">
    <property type="entry name" value="METHYLTRANSFERASE DOMAIN-CONTAINING PROTEIN"/>
    <property type="match status" value="1"/>
</dbReference>
<gene>
    <name evidence="2" type="ORF">POJ06DRAFT_243402</name>
</gene>
<accession>A0AAD7QZ24</accession>
<dbReference type="InterPro" id="IPR029063">
    <property type="entry name" value="SAM-dependent_MTases_sf"/>
</dbReference>
<dbReference type="Proteomes" id="UP001217417">
    <property type="component" value="Unassembled WGS sequence"/>
</dbReference>
<dbReference type="CDD" id="cd02440">
    <property type="entry name" value="AdoMet_MTases"/>
    <property type="match status" value="1"/>
</dbReference>
<dbReference type="GO" id="GO:0008757">
    <property type="term" value="F:S-adenosylmethionine-dependent methyltransferase activity"/>
    <property type="evidence" value="ECO:0007669"/>
    <property type="project" value="InterPro"/>
</dbReference>
<dbReference type="EMBL" id="JARPMG010000001">
    <property type="protein sequence ID" value="KAJ8104038.1"/>
    <property type="molecule type" value="Genomic_DNA"/>
</dbReference>
<organism evidence="2 3">
    <name type="scientific">Lipomyces tetrasporus</name>
    <dbReference type="NCBI Taxonomy" id="54092"/>
    <lineage>
        <taxon>Eukaryota</taxon>
        <taxon>Fungi</taxon>
        <taxon>Dikarya</taxon>
        <taxon>Ascomycota</taxon>
        <taxon>Saccharomycotina</taxon>
        <taxon>Lipomycetes</taxon>
        <taxon>Lipomycetales</taxon>
        <taxon>Lipomycetaceae</taxon>
        <taxon>Lipomyces</taxon>
    </lineage>
</organism>
<evidence type="ECO:0000313" key="2">
    <source>
        <dbReference type="EMBL" id="KAJ8104038.1"/>
    </source>
</evidence>
<dbReference type="InterPro" id="IPR013216">
    <property type="entry name" value="Methyltransf_11"/>
</dbReference>
<dbReference type="InterPro" id="IPR021829">
    <property type="entry name" value="DUF3419"/>
</dbReference>
<reference evidence="2" key="1">
    <citation type="submission" date="2023-03" db="EMBL/GenBank/DDBJ databases">
        <title>Near-Complete genome sequence of Lipomyces tetrasporous NRRL Y-64009, an oleaginous yeast capable of growing on lignocellulosic hydrolysates.</title>
        <authorList>
            <consortium name="Lawrence Berkeley National Laboratory"/>
            <person name="Jagtap S.S."/>
            <person name="Liu J.-J."/>
            <person name="Walukiewicz H.E."/>
            <person name="Pangilinan J."/>
            <person name="Lipzen A."/>
            <person name="Ahrendt S."/>
            <person name="Koriabine M."/>
            <person name="Cobaugh K."/>
            <person name="Salamov A."/>
            <person name="Yoshinaga Y."/>
            <person name="Ng V."/>
            <person name="Daum C."/>
            <person name="Grigoriev I.V."/>
            <person name="Slininger P.J."/>
            <person name="Dien B.S."/>
            <person name="Jin Y.-S."/>
            <person name="Rao C.V."/>
        </authorList>
    </citation>
    <scope>NUCLEOTIDE SEQUENCE</scope>
    <source>
        <strain evidence="2">NRRL Y-64009</strain>
    </source>
</reference>
<dbReference type="Pfam" id="PF08241">
    <property type="entry name" value="Methyltransf_11"/>
    <property type="match status" value="1"/>
</dbReference>
<dbReference type="GeneID" id="80881522"/>
<dbReference type="Pfam" id="PF11899">
    <property type="entry name" value="DUF3419"/>
    <property type="match status" value="1"/>
</dbReference>
<dbReference type="AlphaFoldDB" id="A0AAD7QZ24"/>
<sequence length="746" mass="85531">MFAALAIAAGLLGLAMMFLNTYTKTLLIFAWNCFLKPFSKSTDTRDQQAALESFYQGQASIYDITRSKLLQGRDTMLQLSAAHISVKEPVWVDIGGGTGWNIEKMDEFKKISEFKAVYLIDLSPSLCKIARERFAVKQWSNVHVVCADATSFSLPENIKAADLITMSYSLSMIPMFYAVIDRLERILSNDGIVAVVDFYAQSTATLCGRTNLGGELLRHVNWFSRTFWRLWFEFDRVYLDSSRRDYLEYQFGTIKSVNSRNNLLGRIPYYIWLGCLKRRDSELARKINALATESPYLLPVNSSPEMQTIDNEDELTVRSKGYEAAVVNLQKNFPLPSFFYQSEIWRIFYDERHPKYSQFAGQYIYAFTWEDPREDDKILKFKPTDTVLAITSAGDNILAYAAMPNPPHRIHCVDLNPYQNHLLELKLAAFSTLEHTDIWKLFGEGRHADFGELLVSKLAPKLSSHALQYWLRNKKTFTSKKGLYDTGSTRWAIRIAKWVFWLAGCTEDVKKLCKATSITEQKMIWTEKIRPAMINPWVASIILRNPLFLWKALGVPQHQAEMISSTSGDFLTYITDTLDPLIDRSLISEDNYFYLLCIQGFYTRNNCPSYLKSEAHARLSKPGALDGIRIHTDEIVDVVARVRSHSVTIAIVMDHMDWFDQDGVEATREIRALNHALKVGGRVLFRSASKHPWYTRVYEAEGFKCKAAQVREKNRSIDRTNMYASTWVATKVRDLDENASVEKLVL</sequence>
<dbReference type="SUPFAM" id="SSF53335">
    <property type="entry name" value="S-adenosyl-L-methionine-dependent methyltransferases"/>
    <property type="match status" value="1"/>
</dbReference>
<feature type="domain" description="Methyltransferase type 11" evidence="1">
    <location>
        <begin position="92"/>
        <end position="194"/>
    </location>
</feature>
<dbReference type="Gene3D" id="3.40.50.150">
    <property type="entry name" value="Vaccinia Virus protein VP39"/>
    <property type="match status" value="1"/>
</dbReference>
<proteinExistence type="predicted"/>
<dbReference type="RefSeq" id="XP_056047488.1">
    <property type="nucleotide sequence ID" value="XM_056186356.1"/>
</dbReference>
<keyword evidence="3" id="KW-1185">Reference proteome</keyword>
<dbReference type="PANTHER" id="PTHR47473">
    <property type="entry name" value="BTA1P"/>
    <property type="match status" value="1"/>
</dbReference>
<evidence type="ECO:0000313" key="3">
    <source>
        <dbReference type="Proteomes" id="UP001217417"/>
    </source>
</evidence>
<protein>
    <recommendedName>
        <fullName evidence="1">Methyltransferase type 11 domain-containing protein</fullName>
    </recommendedName>
</protein>